<dbReference type="Proteomes" id="UP000594261">
    <property type="component" value="Chromosome 11"/>
</dbReference>
<dbReference type="EnsemblPlants" id="QL11p015798:mrna">
    <property type="protein sequence ID" value="QL11p015798:mrna:CDS:1"/>
    <property type="gene ID" value="QL11p015798"/>
</dbReference>
<dbReference type="GO" id="GO:0035251">
    <property type="term" value="F:UDP-glucosyltransferase activity"/>
    <property type="evidence" value="ECO:0007669"/>
    <property type="project" value="InterPro"/>
</dbReference>
<comment type="similarity">
    <text evidence="1">Belongs to the UDP-glycosyltransferase family.</text>
</comment>
<evidence type="ECO:0000313" key="4">
    <source>
        <dbReference type="Proteomes" id="UP000594261"/>
    </source>
</evidence>
<reference evidence="3 4" key="1">
    <citation type="journal article" date="2016" name="G3 (Bethesda)">
        <title>First Draft Assembly and Annotation of the Genome of a California Endemic Oak Quercus lobata Nee (Fagaceae).</title>
        <authorList>
            <person name="Sork V.L."/>
            <person name="Fitz-Gibbon S.T."/>
            <person name="Puiu D."/>
            <person name="Crepeau M."/>
            <person name="Gugger P.F."/>
            <person name="Sherman R."/>
            <person name="Stevens K."/>
            <person name="Langley C.H."/>
            <person name="Pellegrini M."/>
            <person name="Salzberg S.L."/>
        </authorList>
    </citation>
    <scope>NUCLEOTIDE SEQUENCE [LARGE SCALE GENOMIC DNA]</scope>
    <source>
        <strain evidence="3 4">cv. SW786</strain>
    </source>
</reference>
<dbReference type="InParanoid" id="A0A7N2MVN8"/>
<dbReference type="FunFam" id="3.40.50.2000:FF:000056">
    <property type="entry name" value="Glycosyltransferase"/>
    <property type="match status" value="1"/>
</dbReference>
<evidence type="ECO:0000256" key="1">
    <source>
        <dbReference type="ARBA" id="ARBA00009995"/>
    </source>
</evidence>
<proteinExistence type="inferred from homology"/>
<keyword evidence="4" id="KW-1185">Reference proteome</keyword>
<organism evidence="3 4">
    <name type="scientific">Quercus lobata</name>
    <name type="common">Valley oak</name>
    <dbReference type="NCBI Taxonomy" id="97700"/>
    <lineage>
        <taxon>Eukaryota</taxon>
        <taxon>Viridiplantae</taxon>
        <taxon>Streptophyta</taxon>
        <taxon>Embryophyta</taxon>
        <taxon>Tracheophyta</taxon>
        <taxon>Spermatophyta</taxon>
        <taxon>Magnoliopsida</taxon>
        <taxon>eudicotyledons</taxon>
        <taxon>Gunneridae</taxon>
        <taxon>Pentapetalae</taxon>
        <taxon>rosids</taxon>
        <taxon>fabids</taxon>
        <taxon>Fagales</taxon>
        <taxon>Fagaceae</taxon>
        <taxon>Quercus</taxon>
    </lineage>
</organism>
<sequence>MGSFEKDQVKEIAYALEHSGRRFLWSLHKPPPSGGIASPSDYMTLEEILPQGFIERTQVIGKVIGWASQVATLAHSAIGGFVSHCGWNSMLESLWFGVPIAAWPMCAKQQINAFEMVKELGLAIEVKMDYDNSKQITVIAKEIERGIYIKYIK</sequence>
<dbReference type="InterPro" id="IPR050481">
    <property type="entry name" value="UDP-glycosyltransf_plant"/>
</dbReference>
<reference evidence="3" key="2">
    <citation type="submission" date="2021-01" db="UniProtKB">
        <authorList>
            <consortium name="EnsemblPlants"/>
        </authorList>
    </citation>
    <scope>IDENTIFICATION</scope>
</reference>
<evidence type="ECO:0000313" key="3">
    <source>
        <dbReference type="EnsemblPlants" id="QL11p015798:mrna:CDS:1"/>
    </source>
</evidence>
<dbReference type="PANTHER" id="PTHR48048">
    <property type="entry name" value="GLYCOSYLTRANSFERASE"/>
    <property type="match status" value="1"/>
</dbReference>
<evidence type="ECO:0000256" key="2">
    <source>
        <dbReference type="ARBA" id="ARBA00022679"/>
    </source>
</evidence>
<dbReference type="CDD" id="cd03784">
    <property type="entry name" value="GT1_Gtf-like"/>
    <property type="match status" value="1"/>
</dbReference>
<dbReference type="EMBL" id="LRBV02000011">
    <property type="status" value="NOT_ANNOTATED_CDS"/>
    <property type="molecule type" value="Genomic_DNA"/>
</dbReference>
<keyword evidence="2" id="KW-0808">Transferase</keyword>
<dbReference type="Gramene" id="QL11p015798:mrna">
    <property type="protein sequence ID" value="QL11p015798:mrna:CDS:1"/>
    <property type="gene ID" value="QL11p015798"/>
</dbReference>
<dbReference type="Pfam" id="PF00201">
    <property type="entry name" value="UDPGT"/>
    <property type="match status" value="1"/>
</dbReference>
<accession>A0A7N2MVN8</accession>
<dbReference type="Gene3D" id="3.40.50.2000">
    <property type="entry name" value="Glycogen Phosphorylase B"/>
    <property type="match status" value="1"/>
</dbReference>
<dbReference type="OMA" id="WAPEANI"/>
<dbReference type="PANTHER" id="PTHR48048:SF45">
    <property type="entry name" value="GLYCOSYLTRANSFERASE"/>
    <property type="match status" value="1"/>
</dbReference>
<protein>
    <submittedName>
        <fullName evidence="3">Uncharacterized protein</fullName>
    </submittedName>
</protein>
<dbReference type="AlphaFoldDB" id="A0A7N2MVN8"/>
<name>A0A7N2MVN8_QUELO</name>
<dbReference type="InterPro" id="IPR002213">
    <property type="entry name" value="UDP_glucos_trans"/>
</dbReference>
<dbReference type="SUPFAM" id="SSF53756">
    <property type="entry name" value="UDP-Glycosyltransferase/glycogen phosphorylase"/>
    <property type="match status" value="1"/>
</dbReference>